<evidence type="ECO:0000313" key="2">
    <source>
        <dbReference type="EMBL" id="KAK7504723.1"/>
    </source>
</evidence>
<feature type="compositionally biased region" description="Polar residues" evidence="1">
    <location>
        <begin position="13"/>
        <end position="28"/>
    </location>
</feature>
<organism evidence="2 3">
    <name type="scientific">Batillaria attramentaria</name>
    <dbReference type="NCBI Taxonomy" id="370345"/>
    <lineage>
        <taxon>Eukaryota</taxon>
        <taxon>Metazoa</taxon>
        <taxon>Spiralia</taxon>
        <taxon>Lophotrochozoa</taxon>
        <taxon>Mollusca</taxon>
        <taxon>Gastropoda</taxon>
        <taxon>Caenogastropoda</taxon>
        <taxon>Sorbeoconcha</taxon>
        <taxon>Cerithioidea</taxon>
        <taxon>Batillariidae</taxon>
        <taxon>Batillaria</taxon>
    </lineage>
</organism>
<proteinExistence type="predicted"/>
<accession>A0ABD0M0A7</accession>
<comment type="caution">
    <text evidence="2">The sequence shown here is derived from an EMBL/GenBank/DDBJ whole genome shotgun (WGS) entry which is preliminary data.</text>
</comment>
<feature type="compositionally biased region" description="Basic and acidic residues" evidence="1">
    <location>
        <begin position="89"/>
        <end position="100"/>
    </location>
</feature>
<dbReference type="AlphaFoldDB" id="A0ABD0M0A7"/>
<feature type="non-terminal residue" evidence="2">
    <location>
        <position position="1"/>
    </location>
</feature>
<keyword evidence="3" id="KW-1185">Reference proteome</keyword>
<name>A0ABD0M0A7_9CAEN</name>
<evidence type="ECO:0000256" key="1">
    <source>
        <dbReference type="SAM" id="MobiDB-lite"/>
    </source>
</evidence>
<feature type="region of interest" description="Disordered" evidence="1">
    <location>
        <begin position="1"/>
        <end position="31"/>
    </location>
</feature>
<dbReference type="Proteomes" id="UP001519460">
    <property type="component" value="Unassembled WGS sequence"/>
</dbReference>
<gene>
    <name evidence="2" type="ORF">BaRGS_00004209</name>
</gene>
<reference evidence="2 3" key="1">
    <citation type="journal article" date="2023" name="Sci. Data">
        <title>Genome assembly of the Korean intertidal mud-creeper Batillaria attramentaria.</title>
        <authorList>
            <person name="Patra A.K."/>
            <person name="Ho P.T."/>
            <person name="Jun S."/>
            <person name="Lee S.J."/>
            <person name="Kim Y."/>
            <person name="Won Y.J."/>
        </authorList>
    </citation>
    <scope>NUCLEOTIDE SEQUENCE [LARGE SCALE GENOMIC DNA]</scope>
    <source>
        <strain evidence="2">Wonlab-2016</strain>
    </source>
</reference>
<evidence type="ECO:0000313" key="3">
    <source>
        <dbReference type="Proteomes" id="UP001519460"/>
    </source>
</evidence>
<protein>
    <submittedName>
        <fullName evidence="2">Uncharacterized protein</fullName>
    </submittedName>
</protein>
<dbReference type="EMBL" id="JACVVK020000014">
    <property type="protein sequence ID" value="KAK7504723.1"/>
    <property type="molecule type" value="Genomic_DNA"/>
</dbReference>
<feature type="region of interest" description="Disordered" evidence="1">
    <location>
        <begin position="70"/>
        <end position="135"/>
    </location>
</feature>
<sequence>GKLAHGLAPPRHQFSSSRLRFPSVSQVPPATARKPDVFAEAENGLSFDVARFPPGPHCLILRVTLTEKFPGDRRENKGPDIYVSPQTDKAGKECERERAASESQEVEMLRRAARKKSGLKPLAAELAPQHVQEAT</sequence>